<evidence type="ECO:0000256" key="12">
    <source>
        <dbReference type="SAM" id="MobiDB-lite"/>
    </source>
</evidence>
<comment type="subcellular location">
    <subcellularLocation>
        <location evidence="1 11">Cytoplasm</location>
    </subcellularLocation>
</comment>
<evidence type="ECO:0000256" key="4">
    <source>
        <dbReference type="ARBA" id="ARBA00022723"/>
    </source>
</evidence>
<dbReference type="InterPro" id="IPR034768">
    <property type="entry name" value="4FE4S_WBL"/>
</dbReference>
<dbReference type="Pfam" id="PF02467">
    <property type="entry name" value="Whib"/>
    <property type="match status" value="1"/>
</dbReference>
<keyword evidence="7 11" id="KW-0805">Transcription regulation</keyword>
<comment type="cofactor">
    <cofactor evidence="11">
        <name>[4Fe-4S] cluster</name>
        <dbReference type="ChEBI" id="CHEBI:49883"/>
    </cofactor>
    <text evidence="11">Binds 1 [4Fe-4S] cluster per subunit. Following nitrosylation of the [4Fe-4S] cluster binds 1 [4Fe-8(NO)] cluster per subunit.</text>
</comment>
<dbReference type="EMBL" id="JBICZW010000024">
    <property type="protein sequence ID" value="MFG3192885.1"/>
    <property type="molecule type" value="Genomic_DNA"/>
</dbReference>
<keyword evidence="6 11" id="KW-0411">Iron-sulfur</keyword>
<feature type="binding site" evidence="11">
    <location>
        <position position="42"/>
    </location>
    <ligand>
        <name>[4Fe-4S] cluster</name>
        <dbReference type="ChEBI" id="CHEBI:49883"/>
    </ligand>
</feature>
<comment type="caution">
    <text evidence="14">The sequence shown here is derived from an EMBL/GenBank/DDBJ whole genome shotgun (WGS) entry which is preliminary data.</text>
</comment>
<keyword evidence="9 11" id="KW-1015">Disulfide bond</keyword>
<protein>
    <recommendedName>
        <fullName evidence="11">Transcriptional regulator WhiB</fullName>
    </recommendedName>
</protein>
<dbReference type="HAMAP" id="MF_01479">
    <property type="entry name" value="WhiB"/>
    <property type="match status" value="1"/>
</dbReference>
<feature type="compositionally biased region" description="Low complexity" evidence="12">
    <location>
        <begin position="98"/>
        <end position="108"/>
    </location>
</feature>
<dbReference type="PROSITE" id="PS51674">
    <property type="entry name" value="4FE4S_WBL"/>
    <property type="match status" value="1"/>
</dbReference>
<feature type="binding site" evidence="11">
    <location>
        <position position="33"/>
    </location>
    <ligand>
        <name>[4Fe-4S] cluster</name>
        <dbReference type="ChEBI" id="CHEBI:49883"/>
    </ligand>
</feature>
<gene>
    <name evidence="11" type="primary">whiB</name>
    <name evidence="14" type="ORF">ACGFYS_28545</name>
</gene>
<dbReference type="PANTHER" id="PTHR38839">
    <property type="entry name" value="TRANSCRIPTIONAL REGULATOR WHID-RELATED"/>
    <property type="match status" value="1"/>
</dbReference>
<evidence type="ECO:0000256" key="7">
    <source>
        <dbReference type="ARBA" id="ARBA00023015"/>
    </source>
</evidence>
<keyword evidence="10 11" id="KW-0804">Transcription</keyword>
<reference evidence="14 15" key="1">
    <citation type="submission" date="2024-10" db="EMBL/GenBank/DDBJ databases">
        <title>The Natural Products Discovery Center: Release of the First 8490 Sequenced Strains for Exploring Actinobacteria Biosynthetic Diversity.</title>
        <authorList>
            <person name="Kalkreuter E."/>
            <person name="Kautsar S.A."/>
            <person name="Yang D."/>
            <person name="Bader C.D."/>
            <person name="Teijaro C.N."/>
            <person name="Fluegel L."/>
            <person name="Davis C.M."/>
            <person name="Simpson J.R."/>
            <person name="Lauterbach L."/>
            <person name="Steele A.D."/>
            <person name="Gui C."/>
            <person name="Meng S."/>
            <person name="Li G."/>
            <person name="Viehrig K."/>
            <person name="Ye F."/>
            <person name="Su P."/>
            <person name="Kiefer A.F."/>
            <person name="Nichols A."/>
            <person name="Cepeda A.J."/>
            <person name="Yan W."/>
            <person name="Fan B."/>
            <person name="Jiang Y."/>
            <person name="Adhikari A."/>
            <person name="Zheng C.-J."/>
            <person name="Schuster L."/>
            <person name="Cowan T.M."/>
            <person name="Smanski M.J."/>
            <person name="Chevrette M.G."/>
            <person name="De Carvalho L.P.S."/>
            <person name="Shen B."/>
        </authorList>
    </citation>
    <scope>NUCLEOTIDE SEQUENCE [LARGE SCALE GENOMIC DNA]</scope>
    <source>
        <strain evidence="14 15">NPDC048229</strain>
    </source>
</reference>
<accession>A0ABW7BZK7</accession>
<evidence type="ECO:0000256" key="8">
    <source>
        <dbReference type="ARBA" id="ARBA00023125"/>
    </source>
</evidence>
<comment type="similarity">
    <text evidence="2 11">Belongs to the WhiB family.</text>
</comment>
<keyword evidence="4 11" id="KW-0479">Metal-binding</keyword>
<keyword evidence="5 11" id="KW-0408">Iron</keyword>
<comment type="function">
    <text evidence="11">Acts as a transcriptional regulator. Probably redox-responsive. The apo- but not holo-form probably binds DNA.</text>
</comment>
<keyword evidence="8 11" id="KW-0238">DNA-binding</keyword>
<evidence type="ECO:0000256" key="5">
    <source>
        <dbReference type="ARBA" id="ARBA00023004"/>
    </source>
</evidence>
<dbReference type="Proteomes" id="UP001604282">
    <property type="component" value="Unassembled WGS sequence"/>
</dbReference>
<feature type="domain" description="4Fe-4S Wbl-type" evidence="13">
    <location>
        <begin position="10"/>
        <end position="66"/>
    </location>
</feature>
<dbReference type="InterPro" id="IPR003482">
    <property type="entry name" value="Whib"/>
</dbReference>
<evidence type="ECO:0000256" key="9">
    <source>
        <dbReference type="ARBA" id="ARBA00023157"/>
    </source>
</evidence>
<proteinExistence type="inferred from homology"/>
<feature type="binding site" evidence="11">
    <location>
        <position position="11"/>
    </location>
    <ligand>
        <name>[4Fe-4S] cluster</name>
        <dbReference type="ChEBI" id="CHEBI:49883"/>
    </ligand>
</feature>
<feature type="region of interest" description="Disordered" evidence="12">
    <location>
        <begin position="79"/>
        <end position="108"/>
    </location>
</feature>
<organism evidence="14 15">
    <name type="scientific">Streptomyces omiyaensis</name>
    <dbReference type="NCBI Taxonomy" id="68247"/>
    <lineage>
        <taxon>Bacteria</taxon>
        <taxon>Bacillati</taxon>
        <taxon>Actinomycetota</taxon>
        <taxon>Actinomycetes</taxon>
        <taxon>Kitasatosporales</taxon>
        <taxon>Streptomycetaceae</taxon>
        <taxon>Streptomyces</taxon>
    </lineage>
</organism>
<evidence type="ECO:0000313" key="14">
    <source>
        <dbReference type="EMBL" id="MFG3192885.1"/>
    </source>
</evidence>
<evidence type="ECO:0000256" key="10">
    <source>
        <dbReference type="ARBA" id="ARBA00023163"/>
    </source>
</evidence>
<dbReference type="PANTHER" id="PTHR38839:SF7">
    <property type="entry name" value="TRANSCRIPTIONAL REGULATOR WHIB4"/>
    <property type="match status" value="1"/>
</dbReference>
<evidence type="ECO:0000313" key="15">
    <source>
        <dbReference type="Proteomes" id="UP001604282"/>
    </source>
</evidence>
<keyword evidence="3 11" id="KW-0004">4Fe-4S</keyword>
<evidence type="ECO:0000256" key="11">
    <source>
        <dbReference type="HAMAP-Rule" id="MF_01479"/>
    </source>
</evidence>
<feature type="binding site" evidence="11">
    <location>
        <position position="36"/>
    </location>
    <ligand>
        <name>[4Fe-4S] cluster</name>
        <dbReference type="ChEBI" id="CHEBI:49883"/>
    </ligand>
</feature>
<name>A0ABW7BZK7_9ACTN</name>
<evidence type="ECO:0000256" key="1">
    <source>
        <dbReference type="ARBA" id="ARBA00004496"/>
    </source>
</evidence>
<comment type="PTM">
    <text evidence="11">The Fe-S cluster can be nitrosylated by nitric oxide (NO).</text>
</comment>
<sequence length="108" mass="11831">MGEDWIENAVCRTADAEDLFVQGTAQNQAKTICTDCSVRTLCLAYALDHRIEYGIWGGTTERERRRLLKRKPAVTSWRPLLESAQQSRTKRSQAPVLAGPAAGPGSAG</sequence>
<keyword evidence="11" id="KW-0963">Cytoplasm</keyword>
<dbReference type="RefSeq" id="WP_229883854.1">
    <property type="nucleotide sequence ID" value="NZ_BMVV01000026.1"/>
</dbReference>
<comment type="PTM">
    <text evidence="11">Upon Fe-S cluster removal intramolecular disulfide bonds are formed.</text>
</comment>
<evidence type="ECO:0000256" key="2">
    <source>
        <dbReference type="ARBA" id="ARBA00006597"/>
    </source>
</evidence>
<keyword evidence="15" id="KW-1185">Reference proteome</keyword>
<evidence type="ECO:0000256" key="6">
    <source>
        <dbReference type="ARBA" id="ARBA00023014"/>
    </source>
</evidence>
<evidence type="ECO:0000259" key="13">
    <source>
        <dbReference type="PROSITE" id="PS51674"/>
    </source>
</evidence>
<evidence type="ECO:0000256" key="3">
    <source>
        <dbReference type="ARBA" id="ARBA00022485"/>
    </source>
</evidence>